<dbReference type="RefSeq" id="WP_213518074.1">
    <property type="nucleotide sequence ID" value="NZ_BOSE01000007.1"/>
</dbReference>
<gene>
    <name evidence="1" type="ORF">J40TS1_37200</name>
</gene>
<keyword evidence="2" id="KW-1185">Reference proteome</keyword>
<reference evidence="1" key="1">
    <citation type="submission" date="2021-03" db="EMBL/GenBank/DDBJ databases">
        <title>Antimicrobial resistance genes in bacteria isolated from Japanese honey, and their potential for conferring macrolide and lincosamide resistance in the American foulbrood pathogen Paenibacillus larvae.</title>
        <authorList>
            <person name="Okamoto M."/>
            <person name="Kumagai M."/>
            <person name="Kanamori H."/>
            <person name="Takamatsu D."/>
        </authorList>
    </citation>
    <scope>NUCLEOTIDE SEQUENCE</scope>
    <source>
        <strain evidence="1">J40TS1</strain>
    </source>
</reference>
<dbReference type="EMBL" id="BOSE01000007">
    <property type="protein sequence ID" value="GIP18078.1"/>
    <property type="molecule type" value="Genomic_DNA"/>
</dbReference>
<evidence type="ECO:0000313" key="2">
    <source>
        <dbReference type="Proteomes" id="UP000683139"/>
    </source>
</evidence>
<protein>
    <recommendedName>
        <fullName evidence="3">Delta-aminolevulinic acid dehydratase</fullName>
    </recommendedName>
</protein>
<dbReference type="AlphaFoldDB" id="A0A919YWI6"/>
<proteinExistence type="predicted"/>
<organism evidence="1 2">
    <name type="scientific">Paenibacillus montaniterrae</name>
    <dbReference type="NCBI Taxonomy" id="429341"/>
    <lineage>
        <taxon>Bacteria</taxon>
        <taxon>Bacillati</taxon>
        <taxon>Bacillota</taxon>
        <taxon>Bacilli</taxon>
        <taxon>Bacillales</taxon>
        <taxon>Paenibacillaceae</taxon>
        <taxon>Paenibacillus</taxon>
    </lineage>
</organism>
<evidence type="ECO:0000313" key="1">
    <source>
        <dbReference type="EMBL" id="GIP18078.1"/>
    </source>
</evidence>
<comment type="caution">
    <text evidence="1">The sequence shown here is derived from an EMBL/GenBank/DDBJ whole genome shotgun (WGS) entry which is preliminary data.</text>
</comment>
<accession>A0A919YWI6</accession>
<dbReference type="Proteomes" id="UP000683139">
    <property type="component" value="Unassembled WGS sequence"/>
</dbReference>
<sequence>MSKPEMNVAVVCGPNCDMEVQAIRSTLEYFGARVFTYWVGRPNDFIAVLSGDDLYPNTDLLLLSFHGEDGKFIMPELGEEVYEAEEPRGDFGPEEIRRFAALKGKTVIANGCTLGTEEMASAFFAAGCKSFIGPDDYPDGNAALMFAIRLCYEMIQNKKNIQEAFALAQAMDEEMQMYRLFE</sequence>
<evidence type="ECO:0008006" key="3">
    <source>
        <dbReference type="Google" id="ProtNLM"/>
    </source>
</evidence>
<name>A0A919YWI6_9BACL</name>